<proteinExistence type="predicted"/>
<name>A0A8S1PNH1_PARPR</name>
<evidence type="ECO:0000313" key="2">
    <source>
        <dbReference type="Proteomes" id="UP000688137"/>
    </source>
</evidence>
<evidence type="ECO:0000313" key="1">
    <source>
        <dbReference type="EMBL" id="CAD8105010.1"/>
    </source>
</evidence>
<keyword evidence="2" id="KW-1185">Reference proteome</keyword>
<accession>A0A8S1PNH1</accession>
<dbReference type="Proteomes" id="UP000688137">
    <property type="component" value="Unassembled WGS sequence"/>
</dbReference>
<dbReference type="AlphaFoldDB" id="A0A8S1PNH1"/>
<protein>
    <submittedName>
        <fullName evidence="1">Uncharacterized protein</fullName>
    </submittedName>
</protein>
<dbReference type="EMBL" id="CAJJDM010000129">
    <property type="protein sequence ID" value="CAD8105010.1"/>
    <property type="molecule type" value="Genomic_DNA"/>
</dbReference>
<comment type="caution">
    <text evidence="1">The sequence shown here is derived from an EMBL/GenBank/DDBJ whole genome shotgun (WGS) entry which is preliminary data.</text>
</comment>
<organism evidence="1 2">
    <name type="scientific">Paramecium primaurelia</name>
    <dbReference type="NCBI Taxonomy" id="5886"/>
    <lineage>
        <taxon>Eukaryota</taxon>
        <taxon>Sar</taxon>
        <taxon>Alveolata</taxon>
        <taxon>Ciliophora</taxon>
        <taxon>Intramacronucleata</taxon>
        <taxon>Oligohymenophorea</taxon>
        <taxon>Peniculida</taxon>
        <taxon>Parameciidae</taxon>
        <taxon>Paramecium</taxon>
    </lineage>
</organism>
<sequence>MIKNVLLDMKFSIQIKMQDDNMATFETMKFFENTKTIHQIALEYFKNESIQLLGNLMKTWEQSFENQNEMCKDNLEFCQTIEKLSMRLIKLKILNSTPQFKKYSLKKTEVQFLKDSN</sequence>
<reference evidence="1" key="1">
    <citation type="submission" date="2021-01" db="EMBL/GenBank/DDBJ databases">
        <authorList>
            <consortium name="Genoscope - CEA"/>
            <person name="William W."/>
        </authorList>
    </citation>
    <scope>NUCLEOTIDE SEQUENCE</scope>
</reference>
<gene>
    <name evidence="1" type="ORF">PPRIM_AZ9-3.1.T1260003</name>
</gene>